<dbReference type="NCBIfam" id="TIGR03687">
    <property type="entry name" value="pupylate_cterm"/>
    <property type="match status" value="1"/>
</dbReference>
<dbReference type="Pfam" id="PF05639">
    <property type="entry name" value="Pup"/>
    <property type="match status" value="1"/>
</dbReference>
<dbReference type="GO" id="GO:0019941">
    <property type="term" value="P:modification-dependent protein catabolic process"/>
    <property type="evidence" value="ECO:0007669"/>
    <property type="project" value="InterPro"/>
</dbReference>
<feature type="compositionally biased region" description="Basic and acidic residues" evidence="5">
    <location>
        <begin position="1"/>
        <end position="10"/>
    </location>
</feature>
<dbReference type="GO" id="GO:0010498">
    <property type="term" value="P:proteasomal protein catabolic process"/>
    <property type="evidence" value="ECO:0007669"/>
    <property type="project" value="InterPro"/>
</dbReference>
<sequence>MATKDSETKKQSGSTSSREDQEPEAQASARVRQKADEVRDEADALVDQIDEILEENAETFVKSFIQKGGE</sequence>
<reference evidence="6 7" key="1">
    <citation type="submission" date="2014-06" db="EMBL/GenBank/DDBJ databases">
        <title>Draft genome sequence of iron oxidizing acidophile Leptospirillum ferriphilum DSM14647.</title>
        <authorList>
            <person name="Cardenas J.P."/>
            <person name="Lazcano M."/>
            <person name="Ossandon F.J."/>
            <person name="Corbett M."/>
            <person name="Holmes D.S."/>
            <person name="Watkin E."/>
        </authorList>
    </citation>
    <scope>NUCLEOTIDE SEQUENCE [LARGE SCALE GENOMIC DNA]</scope>
    <source>
        <strain evidence="6 7">DSM 14647</strain>
    </source>
</reference>
<evidence type="ECO:0000256" key="3">
    <source>
        <dbReference type="ARBA" id="ARBA00016748"/>
    </source>
</evidence>
<evidence type="ECO:0000256" key="2">
    <source>
        <dbReference type="ARBA" id="ARBA00010616"/>
    </source>
</evidence>
<name>A0A094X9D6_9BACT</name>
<dbReference type="GO" id="GO:0031386">
    <property type="term" value="F:protein tag activity"/>
    <property type="evidence" value="ECO:0007669"/>
    <property type="project" value="InterPro"/>
</dbReference>
<dbReference type="PATRIC" id="fig|178606.4.peg.367"/>
<dbReference type="EMBL" id="JPGK01000001">
    <property type="protein sequence ID" value="KGA95149.1"/>
    <property type="molecule type" value="Genomic_DNA"/>
</dbReference>
<dbReference type="Proteomes" id="UP000029452">
    <property type="component" value="Unassembled WGS sequence"/>
</dbReference>
<evidence type="ECO:0000313" key="6">
    <source>
        <dbReference type="EMBL" id="KGA95149.1"/>
    </source>
</evidence>
<evidence type="ECO:0000313" key="7">
    <source>
        <dbReference type="Proteomes" id="UP000029452"/>
    </source>
</evidence>
<organism evidence="6 7">
    <name type="scientific">Leptospirillum ferriphilum</name>
    <dbReference type="NCBI Taxonomy" id="178606"/>
    <lineage>
        <taxon>Bacteria</taxon>
        <taxon>Pseudomonadati</taxon>
        <taxon>Nitrospirota</taxon>
        <taxon>Nitrospiria</taxon>
        <taxon>Nitrospirales</taxon>
        <taxon>Nitrospiraceae</taxon>
        <taxon>Leptospirillum</taxon>
    </lineage>
</organism>
<evidence type="ECO:0000256" key="4">
    <source>
        <dbReference type="ARBA" id="ARBA00032321"/>
    </source>
</evidence>
<dbReference type="AlphaFoldDB" id="A0A094X9D6"/>
<dbReference type="OrthoDB" id="3254977at2"/>
<dbReference type="InterPro" id="IPR008515">
    <property type="entry name" value="Ubiquitin-like_Pup"/>
</dbReference>
<protein>
    <recommendedName>
        <fullName evidence="3">Prokaryotic ubiquitin-like protein Pup</fullName>
    </recommendedName>
    <alternativeName>
        <fullName evidence="4">Bacterial ubiquitin-like modifier</fullName>
    </alternativeName>
</protein>
<dbReference type="UniPathway" id="UPA00997"/>
<proteinExistence type="inferred from homology"/>
<dbReference type="GO" id="GO:0070490">
    <property type="term" value="P:protein pupylation"/>
    <property type="evidence" value="ECO:0007669"/>
    <property type="project" value="InterPro"/>
</dbReference>
<evidence type="ECO:0000256" key="5">
    <source>
        <dbReference type="SAM" id="MobiDB-lite"/>
    </source>
</evidence>
<gene>
    <name evidence="6" type="ORF">LptCag_2583</name>
</gene>
<feature type="region of interest" description="Disordered" evidence="5">
    <location>
        <begin position="1"/>
        <end position="39"/>
    </location>
</feature>
<evidence type="ECO:0000256" key="1">
    <source>
        <dbReference type="ARBA" id="ARBA00004707"/>
    </source>
</evidence>
<accession>A0A094X9D6</accession>
<dbReference type="RefSeq" id="WP_020859441.1">
    <property type="nucleotide sequence ID" value="NZ_JBPKCJ010000001.1"/>
</dbReference>
<comment type="similarity">
    <text evidence="2">Belongs to the prokaryotic ubiquitin-like protein family.</text>
</comment>
<dbReference type="GO" id="GO:0070628">
    <property type="term" value="F:proteasome binding"/>
    <property type="evidence" value="ECO:0007669"/>
    <property type="project" value="InterPro"/>
</dbReference>
<comment type="caution">
    <text evidence="6">The sequence shown here is derived from an EMBL/GenBank/DDBJ whole genome shotgun (WGS) entry which is preliminary data.</text>
</comment>
<comment type="pathway">
    <text evidence="1">Protein degradation; proteasomal Pup-dependent pathway.</text>
</comment>